<name>A0ACC3S856_9PEZI</name>
<proteinExistence type="predicted"/>
<evidence type="ECO:0000313" key="2">
    <source>
        <dbReference type="Proteomes" id="UP001320706"/>
    </source>
</evidence>
<keyword evidence="2" id="KW-1185">Reference proteome</keyword>
<gene>
    <name evidence="1" type="ORF">M8818_006205</name>
</gene>
<reference evidence="1" key="1">
    <citation type="submission" date="2024-02" db="EMBL/GenBank/DDBJ databases">
        <title>Metagenome Assembled Genome of Zalaria obscura JY119.</title>
        <authorList>
            <person name="Vighnesh L."/>
            <person name="Jagadeeshwari U."/>
            <person name="Venkata Ramana C."/>
            <person name="Sasikala C."/>
        </authorList>
    </citation>
    <scope>NUCLEOTIDE SEQUENCE</scope>
    <source>
        <strain evidence="1">JY119</strain>
    </source>
</reference>
<organism evidence="1 2">
    <name type="scientific">Zalaria obscura</name>
    <dbReference type="NCBI Taxonomy" id="2024903"/>
    <lineage>
        <taxon>Eukaryota</taxon>
        <taxon>Fungi</taxon>
        <taxon>Dikarya</taxon>
        <taxon>Ascomycota</taxon>
        <taxon>Pezizomycotina</taxon>
        <taxon>Dothideomycetes</taxon>
        <taxon>Dothideomycetidae</taxon>
        <taxon>Dothideales</taxon>
        <taxon>Zalariaceae</taxon>
        <taxon>Zalaria</taxon>
    </lineage>
</organism>
<accession>A0ACC3S856</accession>
<evidence type="ECO:0000313" key="1">
    <source>
        <dbReference type="EMBL" id="KAK8200887.1"/>
    </source>
</evidence>
<dbReference type="EMBL" id="JAMKPW020000038">
    <property type="protein sequence ID" value="KAK8200887.1"/>
    <property type="molecule type" value="Genomic_DNA"/>
</dbReference>
<protein>
    <submittedName>
        <fullName evidence="1">Uncharacterized protein</fullName>
    </submittedName>
</protein>
<dbReference type="Proteomes" id="UP001320706">
    <property type="component" value="Unassembled WGS sequence"/>
</dbReference>
<sequence>MKSSAAVGIALAYAILPVASQNISGPIVNLGYAQYRGVENASVGVTTYFGIHYAQSPTGELRWQPPQNIESHNDYDPSSVIDATEQGPECFQDTPFWSLTNTTPAVQPGVEDCLLLDVLVPQNPTSSRLPVIVQIHGGGYAGGNSETYPGYALVNQSAGNLIYVSIQYRLGVFGFLSSSEVRNDGVANAGLLDQRAALMWVQRNVRAFGGDPSKVTIMGGSAGGGSVLNQMILYGGETNPPFRAVISERPWVQPYHNNSILDSQFRELLAATNCTNLQCLRSLNSTALNVGAEAATLAGYTERPMLYGYGDYYFGPAVDGEYIRDLPSLELQRGHFSKVPLLVDTEAYEGYTFSNLSQTTMAEEDVDLQAIFPYAKGTFFTRLFQLYPASDFNSTFFQRQTIFGNFIIDCPTYYMASAVSDWGFPAYKMIFDAGTEMHGATRPFLHSTNASEINNATLALIMKDWYSSFAINLDPNVQSFSGTPKPYWPQYNSFDAMNFTIMDVNYTMIGAIEDPDAAPRCDFFHGQSYAVRN</sequence>
<comment type="caution">
    <text evidence="1">The sequence shown here is derived from an EMBL/GenBank/DDBJ whole genome shotgun (WGS) entry which is preliminary data.</text>
</comment>